<reference evidence="2 3" key="1">
    <citation type="submission" date="2016-05" db="EMBL/GenBank/DDBJ databases">
        <title>Draft Genome Sequences of Stenotrophomonas maltophilia Strains Sm32COP, Sm41DVV, Sm46PAILV, SmF3, SmF22, SmSOFb1 and SmCVFa1, Isolated from Different Manures, in France.</title>
        <authorList>
            <person name="Nazaret S."/>
            <person name="Bodilis J."/>
        </authorList>
    </citation>
    <scope>NUCLEOTIDE SEQUENCE [LARGE SCALE GENOMIC DNA]</scope>
    <source>
        <strain evidence="2 3">Sm46PAILV</strain>
    </source>
</reference>
<evidence type="ECO:0000313" key="3">
    <source>
        <dbReference type="Proteomes" id="UP000092256"/>
    </source>
</evidence>
<name>A0A1A6XN47_STEMA</name>
<evidence type="ECO:0000313" key="2">
    <source>
        <dbReference type="EMBL" id="OBU64383.1"/>
    </source>
</evidence>
<comment type="caution">
    <text evidence="2">The sequence shown here is derived from an EMBL/GenBank/DDBJ whole genome shotgun (WGS) entry which is preliminary data.</text>
</comment>
<evidence type="ECO:0000256" key="1">
    <source>
        <dbReference type="SAM" id="MobiDB-lite"/>
    </source>
</evidence>
<proteinExistence type="predicted"/>
<dbReference type="RefSeq" id="WP_065200546.1">
    <property type="nucleotide sequence ID" value="NZ_LYVJ01000015.1"/>
</dbReference>
<feature type="compositionally biased region" description="Polar residues" evidence="1">
    <location>
        <begin position="106"/>
        <end position="119"/>
    </location>
</feature>
<protein>
    <submittedName>
        <fullName evidence="2">Uncharacterized protein</fullName>
    </submittedName>
</protein>
<feature type="region of interest" description="Disordered" evidence="1">
    <location>
        <begin position="52"/>
        <end position="124"/>
    </location>
</feature>
<dbReference type="AlphaFoldDB" id="A0A1A6XN47"/>
<gene>
    <name evidence="2" type="ORF">A9K58_17480</name>
</gene>
<organism evidence="2 3">
    <name type="scientific">Stenotrophomonas maltophilia</name>
    <name type="common">Pseudomonas maltophilia</name>
    <name type="synonym">Xanthomonas maltophilia</name>
    <dbReference type="NCBI Taxonomy" id="40324"/>
    <lineage>
        <taxon>Bacteria</taxon>
        <taxon>Pseudomonadati</taxon>
        <taxon>Pseudomonadota</taxon>
        <taxon>Gammaproteobacteria</taxon>
        <taxon>Lysobacterales</taxon>
        <taxon>Lysobacteraceae</taxon>
        <taxon>Stenotrophomonas</taxon>
        <taxon>Stenotrophomonas maltophilia group</taxon>
    </lineage>
</organism>
<dbReference type="EMBL" id="LYVJ01000015">
    <property type="protein sequence ID" value="OBU64383.1"/>
    <property type="molecule type" value="Genomic_DNA"/>
</dbReference>
<accession>A0A1A6XN47</accession>
<sequence>MKIKAEWGFRGDAPKLNAESADVKAGDVFDGVDPEYGHALVGKGLVVQIHEGSAPLETKPAQPSELKAGEDDGAVGSTRTDEATGAAGAQITGGGAPDGAAVPGASTESAAGTPTSSDRSGADKKALLIQQLEAAGVEFDRRWGADRLAAVLAEAQNKDHE</sequence>
<dbReference type="Proteomes" id="UP000092256">
    <property type="component" value="Unassembled WGS sequence"/>
</dbReference>